<feature type="transmembrane region" description="Helical" evidence="1">
    <location>
        <begin position="46"/>
        <end position="72"/>
    </location>
</feature>
<dbReference type="OrthoDB" id="344435at2"/>
<protein>
    <submittedName>
        <fullName evidence="2">Oligosaccharide repeat unit polymerase</fullName>
    </submittedName>
</protein>
<sequence length="430" mass="49485">MLLITLFFYISIIIWLCLSGSRSIAIVLVLIWWGSWNTLSYLSISGLFVLSFNTQCMYFLFFSLFSFSYIAHERIFESNFAGDSNLTNNNDFYSILLWISICFVLPVQLFFASHTVYILKYIMPPATYRNDVFGLLTGSATVFFNSNTVALLHSLVIGPFQYILLFSGLAFYILRKRYGLLLIGVVLVILDSLIMFGRFGYHYLLISVLLGLVFITYFNGFSKLRSNLLKASLPIFLLLFLTLWITFYRGSKSVLDIFDLFVVTYHTESFSIFDVELKNPSSILYQYSYGLSMLGGIERYWVLVLNKLGIGYLSQTDIVGGYLHQDFDIGVDRFGKPIQLNAYGSIFFTMYRDGGVFGVIFFAAIFGFLFSYFSVSLKNRDPYRFSLLIGLMFILIYGIFQPTTLGPMLPALFFLVVMKFFIQVYNRVRF</sequence>
<keyword evidence="3" id="KW-1185">Reference proteome</keyword>
<keyword evidence="1" id="KW-0472">Membrane</keyword>
<feature type="transmembrane region" description="Helical" evidence="1">
    <location>
        <begin position="382"/>
        <end position="400"/>
    </location>
</feature>
<dbReference type="Proteomes" id="UP000298009">
    <property type="component" value="Unassembled WGS sequence"/>
</dbReference>
<evidence type="ECO:0000313" key="3">
    <source>
        <dbReference type="Proteomes" id="UP000298009"/>
    </source>
</evidence>
<feature type="transmembrane region" description="Helical" evidence="1">
    <location>
        <begin position="355"/>
        <end position="375"/>
    </location>
</feature>
<feature type="transmembrane region" description="Helical" evidence="1">
    <location>
        <begin position="203"/>
        <end position="221"/>
    </location>
</feature>
<keyword evidence="1" id="KW-1133">Transmembrane helix</keyword>
<feature type="transmembrane region" description="Helical" evidence="1">
    <location>
        <begin position="6"/>
        <end position="34"/>
    </location>
</feature>
<gene>
    <name evidence="2" type="ORF">EHQ24_17950</name>
</gene>
<comment type="caution">
    <text evidence="2">The sequence shown here is derived from an EMBL/GenBank/DDBJ whole genome shotgun (WGS) entry which is preliminary data.</text>
</comment>
<reference evidence="2" key="1">
    <citation type="journal article" date="2019" name="PLoS Negl. Trop. Dis.">
        <title>Revisiting the worldwide diversity of Leptospira species in the environment.</title>
        <authorList>
            <person name="Vincent A.T."/>
            <person name="Schiettekatte O."/>
            <person name="Bourhy P."/>
            <person name="Veyrier F.J."/>
            <person name="Picardeau M."/>
        </authorList>
    </citation>
    <scope>NUCLEOTIDE SEQUENCE [LARGE SCALE GENOMIC DNA]</scope>
    <source>
        <strain evidence="2">201800287</strain>
    </source>
</reference>
<feature type="transmembrane region" description="Helical" evidence="1">
    <location>
        <begin position="406"/>
        <end position="425"/>
    </location>
</feature>
<keyword evidence="1" id="KW-0812">Transmembrane</keyword>
<accession>A0A4R9HZS0</accession>
<organism evidence="2 3">
    <name type="scientific">Leptospira noumeaensis</name>
    <dbReference type="NCBI Taxonomy" id="2484964"/>
    <lineage>
        <taxon>Bacteria</taxon>
        <taxon>Pseudomonadati</taxon>
        <taxon>Spirochaetota</taxon>
        <taxon>Spirochaetia</taxon>
        <taxon>Leptospirales</taxon>
        <taxon>Leptospiraceae</taxon>
        <taxon>Leptospira</taxon>
    </lineage>
</organism>
<dbReference type="EMBL" id="RQFK01000033">
    <property type="protein sequence ID" value="TGK78433.1"/>
    <property type="molecule type" value="Genomic_DNA"/>
</dbReference>
<feature type="transmembrane region" description="Helical" evidence="1">
    <location>
        <begin position="150"/>
        <end position="173"/>
    </location>
</feature>
<proteinExistence type="predicted"/>
<evidence type="ECO:0000313" key="2">
    <source>
        <dbReference type="EMBL" id="TGK78433.1"/>
    </source>
</evidence>
<dbReference type="RefSeq" id="WP_135602964.1">
    <property type="nucleotide sequence ID" value="NZ_RQFK01000033.1"/>
</dbReference>
<feature type="transmembrane region" description="Helical" evidence="1">
    <location>
        <begin position="180"/>
        <end position="197"/>
    </location>
</feature>
<name>A0A4R9HZS0_9LEPT</name>
<feature type="transmembrane region" description="Helical" evidence="1">
    <location>
        <begin position="228"/>
        <end position="247"/>
    </location>
</feature>
<evidence type="ECO:0000256" key="1">
    <source>
        <dbReference type="SAM" id="Phobius"/>
    </source>
</evidence>
<dbReference type="AlphaFoldDB" id="A0A4R9HZS0"/>
<dbReference type="NCBIfam" id="TIGR04370">
    <property type="entry name" value="glyco_rpt_poly"/>
    <property type="match status" value="1"/>
</dbReference>
<feature type="transmembrane region" description="Helical" evidence="1">
    <location>
        <begin position="92"/>
        <end position="119"/>
    </location>
</feature>